<dbReference type="AlphaFoldDB" id="A0A914KKI6"/>
<dbReference type="WBParaSite" id="Minc3s00032g01934">
    <property type="protein sequence ID" value="Minc3s00032g01934"/>
    <property type="gene ID" value="Minc3s00032g01934"/>
</dbReference>
<keyword evidence="1" id="KW-0175">Coiled coil</keyword>
<evidence type="ECO:0000313" key="2">
    <source>
        <dbReference type="Proteomes" id="UP000887563"/>
    </source>
</evidence>
<reference evidence="3" key="1">
    <citation type="submission" date="2022-11" db="UniProtKB">
        <authorList>
            <consortium name="WormBaseParasite"/>
        </authorList>
    </citation>
    <scope>IDENTIFICATION</scope>
</reference>
<sequence>MKMDDVLSSSKQRERLRNHFIGALLKEDNLETILNKIAIEIIAFIRWIDIEIISQLEDVDPQKRCVNDQVLKDFRLNEVLIYKSDYDKIFNMTLVQLIEQRTKLNIRQFKLYKKLIVHENIKDLKLKTILDYMREKDKKIFISANESKEFLRWLQTIIANEFYEELGVNNKINIHERKNRRIFKEKISKGLSSSLSSRQRLYDLIGSENTRKCFELLKIRFDGSEFKNLEEIGNEYDEEREENNEKNSKDLIKNMDRMELVDAEDKNNIINNLVDRLNKLSLEESGSSKNIGNEIKNKENPFKIKNYSNSEILEDTEMVDLEQNEG</sequence>
<protein>
    <submittedName>
        <fullName evidence="3">Uncharacterized protein</fullName>
    </submittedName>
</protein>
<keyword evidence="2" id="KW-1185">Reference proteome</keyword>
<evidence type="ECO:0000313" key="3">
    <source>
        <dbReference type="WBParaSite" id="Minc3s00032g01934"/>
    </source>
</evidence>
<accession>A0A914KKI6</accession>
<organism evidence="2 3">
    <name type="scientific">Meloidogyne incognita</name>
    <name type="common">Southern root-knot nematode worm</name>
    <name type="synonym">Oxyuris incognita</name>
    <dbReference type="NCBI Taxonomy" id="6306"/>
    <lineage>
        <taxon>Eukaryota</taxon>
        <taxon>Metazoa</taxon>
        <taxon>Ecdysozoa</taxon>
        <taxon>Nematoda</taxon>
        <taxon>Chromadorea</taxon>
        <taxon>Rhabditida</taxon>
        <taxon>Tylenchina</taxon>
        <taxon>Tylenchomorpha</taxon>
        <taxon>Tylenchoidea</taxon>
        <taxon>Meloidogynidae</taxon>
        <taxon>Meloidogyninae</taxon>
        <taxon>Meloidogyne</taxon>
        <taxon>Meloidogyne incognita group</taxon>
    </lineage>
</organism>
<dbReference type="Proteomes" id="UP000887563">
    <property type="component" value="Unplaced"/>
</dbReference>
<evidence type="ECO:0000256" key="1">
    <source>
        <dbReference type="SAM" id="Coils"/>
    </source>
</evidence>
<feature type="coiled-coil region" evidence="1">
    <location>
        <begin position="226"/>
        <end position="283"/>
    </location>
</feature>
<name>A0A914KKI6_MELIC</name>
<proteinExistence type="predicted"/>